<feature type="region of interest" description="Disordered" evidence="7">
    <location>
        <begin position="29"/>
        <end position="63"/>
    </location>
</feature>
<keyword evidence="3" id="KW-0472">Membrane</keyword>
<feature type="chain" id="PRO_5005855031" description="Lipoprotein" evidence="8">
    <location>
        <begin position="24"/>
        <end position="63"/>
    </location>
</feature>
<reference evidence="9 10" key="1">
    <citation type="submission" date="2015-08" db="EMBL/GenBank/DDBJ databases">
        <title>Draft Genome Sequence of Pseudoalteromonas porphyrae UCD-SED14.</title>
        <authorList>
            <person name="Coil D.A."/>
            <person name="Jospin G."/>
            <person name="Lee R.D."/>
            <person name="Eisen J.A."/>
        </authorList>
    </citation>
    <scope>NUCLEOTIDE SEQUENCE [LARGE SCALE GENOMIC DNA]</scope>
    <source>
        <strain evidence="9 10">UCD-SED14</strain>
    </source>
</reference>
<keyword evidence="2 8" id="KW-0732">Signal</keyword>
<accession>A0A0N0LZH5</accession>
<evidence type="ECO:0000256" key="7">
    <source>
        <dbReference type="SAM" id="MobiDB-lite"/>
    </source>
</evidence>
<evidence type="ECO:0000313" key="9">
    <source>
        <dbReference type="EMBL" id="KPH62901.1"/>
    </source>
</evidence>
<dbReference type="RefSeq" id="WP_054454424.1">
    <property type="nucleotide sequence ID" value="NZ_LHPH01000011.1"/>
</dbReference>
<name>A0A0N0LZH5_9GAMM</name>
<dbReference type="OrthoDB" id="6371029at2"/>
<evidence type="ECO:0000256" key="3">
    <source>
        <dbReference type="ARBA" id="ARBA00023136"/>
    </source>
</evidence>
<evidence type="ECO:0008006" key="11">
    <source>
        <dbReference type="Google" id="ProtNLM"/>
    </source>
</evidence>
<keyword evidence="6" id="KW-0449">Lipoprotein</keyword>
<gene>
    <name evidence="9" type="ORF">ADS77_10965</name>
</gene>
<dbReference type="NCBIfam" id="NF047847">
    <property type="entry name" value="SS_mature_LptM"/>
    <property type="match status" value="1"/>
</dbReference>
<feature type="signal peptide" evidence="8">
    <location>
        <begin position="1"/>
        <end position="23"/>
    </location>
</feature>
<keyword evidence="5" id="KW-0998">Cell outer membrane</keyword>
<evidence type="ECO:0000256" key="2">
    <source>
        <dbReference type="ARBA" id="ARBA00022729"/>
    </source>
</evidence>
<dbReference type="STRING" id="187330.AMS58_11735"/>
<dbReference type="Pfam" id="PF13627">
    <property type="entry name" value="LptM_cons"/>
    <property type="match status" value="1"/>
</dbReference>
<evidence type="ECO:0000256" key="1">
    <source>
        <dbReference type="ARBA" id="ARBA00004459"/>
    </source>
</evidence>
<evidence type="ECO:0000313" key="10">
    <source>
        <dbReference type="Proteomes" id="UP000037848"/>
    </source>
</evidence>
<proteinExistence type="predicted"/>
<dbReference type="InterPro" id="IPR032831">
    <property type="entry name" value="LptM_cons"/>
</dbReference>
<dbReference type="GO" id="GO:0009279">
    <property type="term" value="C:cell outer membrane"/>
    <property type="evidence" value="ECO:0007669"/>
    <property type="project" value="UniProtKB-SubCell"/>
</dbReference>
<dbReference type="EMBL" id="LHPH01000011">
    <property type="protein sequence ID" value="KPH62901.1"/>
    <property type="molecule type" value="Genomic_DNA"/>
</dbReference>
<comment type="subcellular location">
    <subcellularLocation>
        <location evidence="1">Cell outer membrane</location>
        <topology evidence="1">Lipid-anchor</topology>
    </subcellularLocation>
</comment>
<organism evidence="9 10">
    <name type="scientific">Pseudoalteromonas porphyrae</name>
    <dbReference type="NCBI Taxonomy" id="187330"/>
    <lineage>
        <taxon>Bacteria</taxon>
        <taxon>Pseudomonadati</taxon>
        <taxon>Pseudomonadota</taxon>
        <taxon>Gammaproteobacteria</taxon>
        <taxon>Alteromonadales</taxon>
        <taxon>Pseudoalteromonadaceae</taxon>
        <taxon>Pseudoalteromonas</taxon>
    </lineage>
</organism>
<feature type="compositionally biased region" description="Polar residues" evidence="7">
    <location>
        <begin position="36"/>
        <end position="63"/>
    </location>
</feature>
<dbReference type="PATRIC" id="fig|187330.3.peg.4321"/>
<dbReference type="Proteomes" id="UP000037848">
    <property type="component" value="Unassembled WGS sequence"/>
</dbReference>
<evidence type="ECO:0000256" key="5">
    <source>
        <dbReference type="ARBA" id="ARBA00023237"/>
    </source>
</evidence>
<dbReference type="PROSITE" id="PS51257">
    <property type="entry name" value="PROKAR_LIPOPROTEIN"/>
    <property type="match status" value="1"/>
</dbReference>
<sequence>MKEMHLKKLKRLSPLGVLLIALAGCGQSGPLYLPEENTQPNQTEQVTESVANQDTPTTESKQD</sequence>
<comment type="caution">
    <text evidence="9">The sequence shown here is derived from an EMBL/GenBank/DDBJ whole genome shotgun (WGS) entry which is preliminary data.</text>
</comment>
<keyword evidence="4" id="KW-0564">Palmitate</keyword>
<evidence type="ECO:0000256" key="6">
    <source>
        <dbReference type="ARBA" id="ARBA00023288"/>
    </source>
</evidence>
<keyword evidence="10" id="KW-1185">Reference proteome</keyword>
<dbReference type="AlphaFoldDB" id="A0A0N0LZH5"/>
<evidence type="ECO:0000256" key="4">
    <source>
        <dbReference type="ARBA" id="ARBA00023139"/>
    </source>
</evidence>
<protein>
    <recommendedName>
        <fullName evidence="11">Lipoprotein</fullName>
    </recommendedName>
</protein>
<evidence type="ECO:0000256" key="8">
    <source>
        <dbReference type="SAM" id="SignalP"/>
    </source>
</evidence>